<dbReference type="RefSeq" id="WP_014829033.1">
    <property type="nucleotide sequence ID" value="NC_018068.1"/>
</dbReference>
<dbReference type="GO" id="GO:0016491">
    <property type="term" value="F:oxidoreductase activity"/>
    <property type="evidence" value="ECO:0007669"/>
    <property type="project" value="UniProtKB-KW"/>
</dbReference>
<evidence type="ECO:0000256" key="1">
    <source>
        <dbReference type="ARBA" id="ARBA00006484"/>
    </source>
</evidence>
<keyword evidence="4" id="KW-1185">Reference proteome</keyword>
<organism evidence="3 4">
    <name type="scientific">Desulfosporosinus acidiphilus (strain DSM 22704 / JCM 16185 / SJ4)</name>
    <dbReference type="NCBI Taxonomy" id="646529"/>
    <lineage>
        <taxon>Bacteria</taxon>
        <taxon>Bacillati</taxon>
        <taxon>Bacillota</taxon>
        <taxon>Clostridia</taxon>
        <taxon>Eubacteriales</taxon>
        <taxon>Desulfitobacteriaceae</taxon>
        <taxon>Desulfosporosinus</taxon>
    </lineage>
</organism>
<dbReference type="KEGG" id="dai:Desaci_4187"/>
<dbReference type="PROSITE" id="PS51257">
    <property type="entry name" value="PROKAR_LIPOPROTEIN"/>
    <property type="match status" value="1"/>
</dbReference>
<sequence>MSKRQRIVIFGATSAIAGACARQWAKQGNSIFLVGRSQEKLMALLNDLRQNVSFEQTIEGVIADLNEFRLHETLLSQAEQVLGGIDIVLIAHGTLPDQQACQQSVDLTMQEIRTNALSVIALLIILANRLETQGNGTLAVITSVAGDRGRGSNYVYGSAKGMVTLFLQGLRNRLVWRGVNVITIKPGFVDTPMTAHFAKKGVLWSKPDHIAVGIVTGIAKKRNVVYLPNLWRWIMLIIQHIPESIFKRLNL</sequence>
<dbReference type="PRINTS" id="PR00081">
    <property type="entry name" value="GDHRDH"/>
</dbReference>
<dbReference type="EMBL" id="CP003639">
    <property type="protein sequence ID" value="AFM43047.1"/>
    <property type="molecule type" value="Genomic_DNA"/>
</dbReference>
<comment type="similarity">
    <text evidence="1">Belongs to the short-chain dehydrogenases/reductases (SDR) family.</text>
</comment>
<dbReference type="STRING" id="646529.Desaci_4187"/>
<dbReference type="SUPFAM" id="SSF51735">
    <property type="entry name" value="NAD(P)-binding Rossmann-fold domains"/>
    <property type="match status" value="1"/>
</dbReference>
<evidence type="ECO:0000313" key="3">
    <source>
        <dbReference type="EMBL" id="AFM43047.1"/>
    </source>
</evidence>
<dbReference type="OrthoDB" id="9808814at2"/>
<dbReference type="eggNOG" id="COG0300">
    <property type="taxonomic scope" value="Bacteria"/>
</dbReference>
<protein>
    <recommendedName>
        <fullName evidence="5">Short-chain dehydrogenase</fullName>
    </recommendedName>
</protein>
<evidence type="ECO:0008006" key="5">
    <source>
        <dbReference type="Google" id="ProtNLM"/>
    </source>
</evidence>
<evidence type="ECO:0000256" key="2">
    <source>
        <dbReference type="ARBA" id="ARBA00023002"/>
    </source>
</evidence>
<gene>
    <name evidence="3" type="ordered locus">Desaci_4187</name>
</gene>
<name>I4DB73_DESAJ</name>
<dbReference type="InterPro" id="IPR002347">
    <property type="entry name" value="SDR_fam"/>
</dbReference>
<dbReference type="Proteomes" id="UP000002892">
    <property type="component" value="Chromosome"/>
</dbReference>
<keyword evidence="2" id="KW-0560">Oxidoreductase</keyword>
<dbReference type="NCBIfam" id="NF005489">
    <property type="entry name" value="PRK07102.1"/>
    <property type="match status" value="1"/>
</dbReference>
<dbReference type="InterPro" id="IPR036291">
    <property type="entry name" value="NAD(P)-bd_dom_sf"/>
</dbReference>
<dbReference type="Pfam" id="PF00106">
    <property type="entry name" value="adh_short"/>
    <property type="match status" value="1"/>
</dbReference>
<dbReference type="HOGENOM" id="CLU_010194_2_1_9"/>
<accession>I4DB73</accession>
<evidence type="ECO:0000313" key="4">
    <source>
        <dbReference type="Proteomes" id="UP000002892"/>
    </source>
</evidence>
<dbReference type="PANTHER" id="PTHR44196:SF3">
    <property type="entry name" value="SHORT CHAIN DEHYDROGENASE FAMILY PROTEIN"/>
    <property type="match status" value="1"/>
</dbReference>
<dbReference type="Gene3D" id="3.40.50.720">
    <property type="entry name" value="NAD(P)-binding Rossmann-like Domain"/>
    <property type="match status" value="1"/>
</dbReference>
<dbReference type="PANTHER" id="PTHR44196">
    <property type="entry name" value="DEHYDROGENASE/REDUCTASE SDR FAMILY MEMBER 7B"/>
    <property type="match status" value="1"/>
</dbReference>
<reference evidence="3 4" key="1">
    <citation type="journal article" date="2012" name="J. Bacteriol.">
        <title>Complete genome sequences of Desulfosporosinus orientis DSM765T, Desulfosporosinus youngiae DSM17734T, Desulfosporosinus meridiei DSM13257T, and Desulfosporosinus acidiphilus DSM22704T.</title>
        <authorList>
            <person name="Pester M."/>
            <person name="Brambilla E."/>
            <person name="Alazard D."/>
            <person name="Rattei T."/>
            <person name="Weinmaier T."/>
            <person name="Han J."/>
            <person name="Lucas S."/>
            <person name="Lapidus A."/>
            <person name="Cheng J.F."/>
            <person name="Goodwin L."/>
            <person name="Pitluck S."/>
            <person name="Peters L."/>
            <person name="Ovchinnikova G."/>
            <person name="Teshima H."/>
            <person name="Detter J.C."/>
            <person name="Han C.S."/>
            <person name="Tapia R."/>
            <person name="Land M.L."/>
            <person name="Hauser L."/>
            <person name="Kyrpides N.C."/>
            <person name="Ivanova N.N."/>
            <person name="Pagani I."/>
            <person name="Huntmann M."/>
            <person name="Wei C.L."/>
            <person name="Davenport K.W."/>
            <person name="Daligault H."/>
            <person name="Chain P.S."/>
            <person name="Chen A."/>
            <person name="Mavromatis K."/>
            <person name="Markowitz V."/>
            <person name="Szeto E."/>
            <person name="Mikhailova N."/>
            <person name="Pati A."/>
            <person name="Wagner M."/>
            <person name="Woyke T."/>
            <person name="Ollivier B."/>
            <person name="Klenk H.P."/>
            <person name="Spring S."/>
            <person name="Loy A."/>
        </authorList>
    </citation>
    <scope>NUCLEOTIDE SEQUENCE [LARGE SCALE GENOMIC DNA]</scope>
    <source>
        <strain evidence="4">DSM 22704 / JCM 16185 / SJ4</strain>
    </source>
</reference>
<proteinExistence type="inferred from homology"/>
<dbReference type="GO" id="GO:0016020">
    <property type="term" value="C:membrane"/>
    <property type="evidence" value="ECO:0007669"/>
    <property type="project" value="TreeGrafter"/>
</dbReference>
<dbReference type="AlphaFoldDB" id="I4DB73"/>